<dbReference type="PATRIC" id="fig|1365253.3.peg.4926"/>
<feature type="active site" evidence="3">
    <location>
        <position position="251"/>
    </location>
</feature>
<dbReference type="PROSITE" id="PS00687">
    <property type="entry name" value="ALDEHYDE_DEHYDR_GLU"/>
    <property type="match status" value="1"/>
</dbReference>
<dbReference type="Pfam" id="PF00171">
    <property type="entry name" value="Aldedh"/>
    <property type="match status" value="1"/>
</dbReference>
<organism evidence="6 7">
    <name type="scientific">Pseudoalteromonas luteoviolacea NCIMB 1942</name>
    <dbReference type="NCBI Taxonomy" id="1365253"/>
    <lineage>
        <taxon>Bacteria</taxon>
        <taxon>Pseudomonadati</taxon>
        <taxon>Pseudomonadota</taxon>
        <taxon>Gammaproteobacteria</taxon>
        <taxon>Alteromonadales</taxon>
        <taxon>Pseudoalteromonadaceae</taxon>
        <taxon>Pseudoalteromonas</taxon>
    </lineage>
</organism>
<reference evidence="6 7" key="1">
    <citation type="submission" date="2013-07" db="EMBL/GenBank/DDBJ databases">
        <title>Comparative Genomic and Metabolomic Analysis of Twelve Strains of Pseudoalteromonas luteoviolacea.</title>
        <authorList>
            <person name="Vynne N.G."/>
            <person name="Mansson M."/>
            <person name="Gram L."/>
        </authorList>
    </citation>
    <scope>NUCLEOTIDE SEQUENCE [LARGE SCALE GENOMIC DNA]</scope>
    <source>
        <strain evidence="6 7">NCIMB 1942</strain>
    </source>
</reference>
<comment type="caution">
    <text evidence="6">The sequence shown here is derived from an EMBL/GenBank/DDBJ whole genome shotgun (WGS) entry which is preliminary data.</text>
</comment>
<evidence type="ECO:0000256" key="4">
    <source>
        <dbReference type="RuleBase" id="RU003345"/>
    </source>
</evidence>
<accession>A0A166Y2W9</accession>
<dbReference type="InterPro" id="IPR016161">
    <property type="entry name" value="Ald_DH/histidinol_DH"/>
</dbReference>
<dbReference type="InterPro" id="IPR016163">
    <property type="entry name" value="Ald_DH_C"/>
</dbReference>
<dbReference type="RefSeq" id="WP_063379177.1">
    <property type="nucleotide sequence ID" value="NZ_AUXT01000216.1"/>
</dbReference>
<dbReference type="InterPro" id="IPR016162">
    <property type="entry name" value="Ald_DH_N"/>
</dbReference>
<proteinExistence type="inferred from homology"/>
<gene>
    <name evidence="6" type="ORF">N482_03575</name>
</gene>
<dbReference type="CDD" id="cd07103">
    <property type="entry name" value="ALDH_F5_SSADH_GabD"/>
    <property type="match status" value="1"/>
</dbReference>
<dbReference type="GO" id="GO:0009450">
    <property type="term" value="P:gamma-aminobutyric acid catabolic process"/>
    <property type="evidence" value="ECO:0007669"/>
    <property type="project" value="TreeGrafter"/>
</dbReference>
<dbReference type="PROSITE" id="PS00070">
    <property type="entry name" value="ALDEHYDE_DEHYDR_CYS"/>
    <property type="match status" value="1"/>
</dbReference>
<dbReference type="PANTHER" id="PTHR43353:SF5">
    <property type="entry name" value="SUCCINATE-SEMIALDEHYDE DEHYDROGENASE, MITOCHONDRIAL"/>
    <property type="match status" value="1"/>
</dbReference>
<protein>
    <recommendedName>
        <fullName evidence="5">Aldehyde dehydrogenase domain-containing protein</fullName>
    </recommendedName>
</protein>
<dbReference type="FunFam" id="3.40.605.10:FF:000026">
    <property type="entry name" value="Aldehyde dehydrogenase, putative"/>
    <property type="match status" value="1"/>
</dbReference>
<evidence type="ECO:0000256" key="1">
    <source>
        <dbReference type="ARBA" id="ARBA00009986"/>
    </source>
</evidence>
<keyword evidence="2 4" id="KW-0560">Oxidoreductase</keyword>
<comment type="similarity">
    <text evidence="1 4">Belongs to the aldehyde dehydrogenase family.</text>
</comment>
<dbReference type="InterPro" id="IPR015590">
    <property type="entry name" value="Aldehyde_DH_dom"/>
</dbReference>
<sequence length="477" mass="51638">MSKKIKTAYSIINGQPYEGTAMLEVQNPVDESLVARVSEVDTHAAEEALNCANNCFIELKGTTAQARGGVLYRWYELILQNKTRLAELVTQEQGKPLEEALAEVAYAAGYVKWFAQEAERAYGSVIPAHTTFHQIRSIKQGVGVVVGITPWNFPLAMITRKVAPAYAAGCSFILKPSELTPLSAIELAKLALDAGFEPGAFQVLVVSKPQDLVKQLNSHPAVCKLTFTGSTAVGKLLLEQTAQSVMRTSLELGGNAPFIVFEDANLEAALEGLMIAKFRNAGQTCIAANRVFLHRAIKHQFIEMLKTRLAALTIGNGSNDDVDLGPLINSVAKQKALNLVLDASQHGASVVYQGDSMQGNYMSPVILENVDQSMAIYNTEIFAPIVSVIEFETEEQAIQLANQVEVGLAAYIYSTNSERSHRVSMGLDFAMIGLNEGAISNPAAPFGGMKQSGLGREGGAQGIDEYLEVKYLCQRFN</sequence>
<evidence type="ECO:0000256" key="2">
    <source>
        <dbReference type="ARBA" id="ARBA00023002"/>
    </source>
</evidence>
<dbReference type="InterPro" id="IPR016160">
    <property type="entry name" value="Ald_DH_CS_CYS"/>
</dbReference>
<name>A0A166Y2W9_9GAMM</name>
<dbReference type="GO" id="GO:0004777">
    <property type="term" value="F:succinate-semialdehyde dehydrogenase (NAD+) activity"/>
    <property type="evidence" value="ECO:0007669"/>
    <property type="project" value="TreeGrafter"/>
</dbReference>
<dbReference type="Gene3D" id="3.40.309.10">
    <property type="entry name" value="Aldehyde Dehydrogenase, Chain A, domain 2"/>
    <property type="match status" value="1"/>
</dbReference>
<dbReference type="InterPro" id="IPR050740">
    <property type="entry name" value="Aldehyde_DH_Superfamily"/>
</dbReference>
<evidence type="ECO:0000259" key="5">
    <source>
        <dbReference type="Pfam" id="PF00171"/>
    </source>
</evidence>
<dbReference type="OrthoDB" id="9812625at2"/>
<dbReference type="Gene3D" id="3.40.605.10">
    <property type="entry name" value="Aldehyde Dehydrogenase, Chain A, domain 1"/>
    <property type="match status" value="1"/>
</dbReference>
<dbReference type="SUPFAM" id="SSF53720">
    <property type="entry name" value="ALDH-like"/>
    <property type="match status" value="1"/>
</dbReference>
<evidence type="ECO:0000313" key="7">
    <source>
        <dbReference type="Proteomes" id="UP000076587"/>
    </source>
</evidence>
<dbReference type="InterPro" id="IPR029510">
    <property type="entry name" value="Ald_DH_CS_GLU"/>
</dbReference>
<feature type="domain" description="Aldehyde dehydrogenase" evidence="5">
    <location>
        <begin position="22"/>
        <end position="471"/>
    </location>
</feature>
<evidence type="ECO:0000313" key="6">
    <source>
        <dbReference type="EMBL" id="KZN41392.1"/>
    </source>
</evidence>
<dbReference type="FunFam" id="3.40.605.10:FF:000007">
    <property type="entry name" value="NAD/NADP-dependent betaine aldehyde dehydrogenase"/>
    <property type="match status" value="1"/>
</dbReference>
<dbReference type="PANTHER" id="PTHR43353">
    <property type="entry name" value="SUCCINATE-SEMIALDEHYDE DEHYDROGENASE, MITOCHONDRIAL"/>
    <property type="match status" value="1"/>
</dbReference>
<dbReference type="AlphaFoldDB" id="A0A166Y2W9"/>
<dbReference type="Proteomes" id="UP000076587">
    <property type="component" value="Unassembled WGS sequence"/>
</dbReference>
<dbReference type="EMBL" id="AUXT01000216">
    <property type="protein sequence ID" value="KZN41392.1"/>
    <property type="molecule type" value="Genomic_DNA"/>
</dbReference>
<dbReference type="FunFam" id="3.40.309.10:FF:000004">
    <property type="entry name" value="Succinate-semialdehyde dehydrogenase I"/>
    <property type="match status" value="1"/>
</dbReference>
<evidence type="ECO:0000256" key="3">
    <source>
        <dbReference type="PROSITE-ProRule" id="PRU10007"/>
    </source>
</evidence>